<dbReference type="OrthoDB" id="9977941at2759"/>
<name>B8M7R2_TALSN</name>
<dbReference type="PANTHER" id="PTHR42060">
    <property type="entry name" value="NHL REPEAT-CONTAINING PROTEIN-RELATED"/>
    <property type="match status" value="1"/>
</dbReference>
<evidence type="ECO:0000256" key="1">
    <source>
        <dbReference type="SAM" id="SignalP"/>
    </source>
</evidence>
<evidence type="ECO:0000313" key="3">
    <source>
        <dbReference type="Proteomes" id="UP000001745"/>
    </source>
</evidence>
<dbReference type="VEuPathDB" id="FungiDB:TSTA_030570"/>
<keyword evidence="3" id="KW-1185">Reference proteome</keyword>
<dbReference type="InterPro" id="IPR052998">
    <property type="entry name" value="Hetero-Diels-Alderase-like"/>
</dbReference>
<dbReference type="RefSeq" id="XP_002480225.1">
    <property type="nucleotide sequence ID" value="XM_002480180.1"/>
</dbReference>
<protein>
    <recommendedName>
        <fullName evidence="4">SMP-30/Gluconolactonase/LRE-like region domain-containing protein</fullName>
    </recommendedName>
</protein>
<dbReference type="InParanoid" id="B8M7R2"/>
<feature type="chain" id="PRO_5002877455" description="SMP-30/Gluconolactonase/LRE-like region domain-containing protein" evidence="1">
    <location>
        <begin position="21"/>
        <end position="289"/>
    </location>
</feature>
<dbReference type="PANTHER" id="PTHR42060:SF1">
    <property type="entry name" value="NHL REPEAT-CONTAINING PROTEIN"/>
    <property type="match status" value="1"/>
</dbReference>
<dbReference type="STRING" id="441959.B8M7R2"/>
<evidence type="ECO:0008006" key="4">
    <source>
        <dbReference type="Google" id="ProtNLM"/>
    </source>
</evidence>
<dbReference type="SUPFAM" id="SSF63829">
    <property type="entry name" value="Calcium-dependent phosphotriesterase"/>
    <property type="match status" value="1"/>
</dbReference>
<dbReference type="HOGENOM" id="CLU_052989_1_0_1"/>
<feature type="signal peptide" evidence="1">
    <location>
        <begin position="1"/>
        <end position="20"/>
    </location>
</feature>
<evidence type="ECO:0000313" key="2">
    <source>
        <dbReference type="EMBL" id="EED19791.1"/>
    </source>
</evidence>
<dbReference type="PhylomeDB" id="B8M7R2"/>
<dbReference type="AlphaFoldDB" id="B8M7R2"/>
<dbReference type="Proteomes" id="UP000001745">
    <property type="component" value="Unassembled WGS sequence"/>
</dbReference>
<sequence length="289" mass="31002">MKSFNLFPMVIAASIGLVSSSPILEARAAQLEIVHQFPNFTWIENMAVRSNGEILGTDISGSQIYLVDPHRTQTDPPVIAQFANGTRIAGIVEVQEDVFYVPSVQGDVYHFKFLPNATVVWESDATRKDLKSRFAKLLKFQRLPVKGARVEFGVNGVHVANSVLYFINTDLGVLGKVPISVDGILTGSPVNISTSVPAADDFAMDSSGNFWVTENVRNTLVRVSPDGLVQTIAGGSNSSDLFGPVAAVFGRGIHHHNTLYISTDGLSVSGSGVSLTTNGKVVAIDTKGW</sequence>
<dbReference type="Gene3D" id="2.120.10.30">
    <property type="entry name" value="TolB, C-terminal domain"/>
    <property type="match status" value="1"/>
</dbReference>
<accession>B8M7R2</accession>
<gene>
    <name evidence="2" type="ORF">TSTA_030570</name>
</gene>
<dbReference type="GeneID" id="8101736"/>
<proteinExistence type="predicted"/>
<organism evidence="2 3">
    <name type="scientific">Talaromyces stipitatus (strain ATCC 10500 / CBS 375.48 / QM 6759 / NRRL 1006)</name>
    <name type="common">Penicillium stipitatum</name>
    <dbReference type="NCBI Taxonomy" id="441959"/>
    <lineage>
        <taxon>Eukaryota</taxon>
        <taxon>Fungi</taxon>
        <taxon>Dikarya</taxon>
        <taxon>Ascomycota</taxon>
        <taxon>Pezizomycotina</taxon>
        <taxon>Eurotiomycetes</taxon>
        <taxon>Eurotiomycetidae</taxon>
        <taxon>Eurotiales</taxon>
        <taxon>Trichocomaceae</taxon>
        <taxon>Talaromyces</taxon>
        <taxon>Talaromyces sect. Talaromyces</taxon>
    </lineage>
</organism>
<keyword evidence="1" id="KW-0732">Signal</keyword>
<dbReference type="InterPro" id="IPR011042">
    <property type="entry name" value="6-blade_b-propeller_TolB-like"/>
</dbReference>
<dbReference type="EMBL" id="EQ962654">
    <property type="protein sequence ID" value="EED19791.1"/>
    <property type="molecule type" value="Genomic_DNA"/>
</dbReference>
<dbReference type="OMA" id="NFTWIEN"/>
<reference evidence="3" key="1">
    <citation type="journal article" date="2015" name="Genome Announc.">
        <title>Genome sequence of the AIDS-associated pathogen Penicillium marneffei (ATCC18224) and its near taxonomic relative Talaromyces stipitatus (ATCC10500).</title>
        <authorList>
            <person name="Nierman W.C."/>
            <person name="Fedorova-Abrams N.D."/>
            <person name="Andrianopoulos A."/>
        </authorList>
    </citation>
    <scope>NUCLEOTIDE SEQUENCE [LARGE SCALE GENOMIC DNA]</scope>
    <source>
        <strain evidence="3">ATCC 10500 / CBS 375.48 / QM 6759 / NRRL 1006</strain>
    </source>
</reference>